<accession>A0A2K3DTX3</accession>
<dbReference type="Gramene" id="PNW83981">
    <property type="protein sequence ID" value="PNW83981"/>
    <property type="gene ID" value="CHLRE_04g213152v5"/>
</dbReference>
<gene>
    <name evidence="1" type="ORF">CHLRE_04g213152v5</name>
</gene>
<dbReference type="KEGG" id="cre:CHLRE_04g213152v5"/>
<protein>
    <submittedName>
        <fullName evidence="1">Uncharacterized protein</fullName>
    </submittedName>
</protein>
<evidence type="ECO:0000313" key="2">
    <source>
        <dbReference type="Proteomes" id="UP000006906"/>
    </source>
</evidence>
<keyword evidence="2" id="KW-1185">Reference proteome</keyword>
<reference evidence="1 2" key="1">
    <citation type="journal article" date="2007" name="Science">
        <title>The Chlamydomonas genome reveals the evolution of key animal and plant functions.</title>
        <authorList>
            <person name="Merchant S.S."/>
            <person name="Prochnik S.E."/>
            <person name="Vallon O."/>
            <person name="Harris E.H."/>
            <person name="Karpowicz S.J."/>
            <person name="Witman G.B."/>
            <person name="Terry A."/>
            <person name="Salamov A."/>
            <person name="Fritz-Laylin L.K."/>
            <person name="Marechal-Drouard L."/>
            <person name="Marshall W.F."/>
            <person name="Qu L.H."/>
            <person name="Nelson D.R."/>
            <person name="Sanderfoot A.A."/>
            <person name="Spalding M.H."/>
            <person name="Kapitonov V.V."/>
            <person name="Ren Q."/>
            <person name="Ferris P."/>
            <person name="Lindquist E."/>
            <person name="Shapiro H."/>
            <person name="Lucas S.M."/>
            <person name="Grimwood J."/>
            <person name="Schmutz J."/>
            <person name="Cardol P."/>
            <person name="Cerutti H."/>
            <person name="Chanfreau G."/>
            <person name="Chen C.L."/>
            <person name="Cognat V."/>
            <person name="Croft M.T."/>
            <person name="Dent R."/>
            <person name="Dutcher S."/>
            <person name="Fernandez E."/>
            <person name="Fukuzawa H."/>
            <person name="Gonzalez-Ballester D."/>
            <person name="Gonzalez-Halphen D."/>
            <person name="Hallmann A."/>
            <person name="Hanikenne M."/>
            <person name="Hippler M."/>
            <person name="Inwood W."/>
            <person name="Jabbari K."/>
            <person name="Kalanon M."/>
            <person name="Kuras R."/>
            <person name="Lefebvre P.A."/>
            <person name="Lemaire S.D."/>
            <person name="Lobanov A.V."/>
            <person name="Lohr M."/>
            <person name="Manuell A."/>
            <person name="Meier I."/>
            <person name="Mets L."/>
            <person name="Mittag M."/>
            <person name="Mittelmeier T."/>
            <person name="Moroney J.V."/>
            <person name="Moseley J."/>
            <person name="Napoli C."/>
            <person name="Nedelcu A.M."/>
            <person name="Niyogi K."/>
            <person name="Novoselov S.V."/>
            <person name="Paulsen I.T."/>
            <person name="Pazour G."/>
            <person name="Purton S."/>
            <person name="Ral J.P."/>
            <person name="Riano-Pachon D.M."/>
            <person name="Riekhof W."/>
            <person name="Rymarquis L."/>
            <person name="Schroda M."/>
            <person name="Stern D."/>
            <person name="Umen J."/>
            <person name="Willows R."/>
            <person name="Wilson N."/>
            <person name="Zimmer S.L."/>
            <person name="Allmer J."/>
            <person name="Balk J."/>
            <person name="Bisova K."/>
            <person name="Chen C.J."/>
            <person name="Elias M."/>
            <person name="Gendler K."/>
            <person name="Hauser C."/>
            <person name="Lamb M.R."/>
            <person name="Ledford H."/>
            <person name="Long J.C."/>
            <person name="Minagawa J."/>
            <person name="Page M.D."/>
            <person name="Pan J."/>
            <person name="Pootakham W."/>
            <person name="Roje S."/>
            <person name="Rose A."/>
            <person name="Stahlberg E."/>
            <person name="Terauchi A.M."/>
            <person name="Yang P."/>
            <person name="Ball S."/>
            <person name="Bowler C."/>
            <person name="Dieckmann C.L."/>
            <person name="Gladyshev V.N."/>
            <person name="Green P."/>
            <person name="Jorgensen R."/>
            <person name="Mayfield S."/>
            <person name="Mueller-Roeber B."/>
            <person name="Rajamani S."/>
            <person name="Sayre R.T."/>
            <person name="Brokstein P."/>
            <person name="Dubchak I."/>
            <person name="Goodstein D."/>
            <person name="Hornick L."/>
            <person name="Huang Y.W."/>
            <person name="Jhaveri J."/>
            <person name="Luo Y."/>
            <person name="Martinez D."/>
            <person name="Ngau W.C."/>
            <person name="Otillar B."/>
            <person name="Poliakov A."/>
            <person name="Porter A."/>
            <person name="Szajkowski L."/>
            <person name="Werner G."/>
            <person name="Zhou K."/>
            <person name="Grigoriev I.V."/>
            <person name="Rokhsar D.S."/>
            <person name="Grossman A.R."/>
        </authorList>
    </citation>
    <scope>NUCLEOTIDE SEQUENCE [LARGE SCALE GENOMIC DNA]</scope>
    <source>
        <strain evidence="2">CC-503</strain>
    </source>
</reference>
<proteinExistence type="predicted"/>
<evidence type="ECO:0000313" key="1">
    <source>
        <dbReference type="EMBL" id="PNW83981.1"/>
    </source>
</evidence>
<dbReference type="AlphaFoldDB" id="A0A2K3DTX3"/>
<name>A0A2K3DTX3_CHLRE</name>
<dbReference type="EMBL" id="CM008965">
    <property type="protein sequence ID" value="PNW83981.1"/>
    <property type="molecule type" value="Genomic_DNA"/>
</dbReference>
<dbReference type="InParanoid" id="A0A2K3DTX3"/>
<sequence length="99" mass="10343">MPLWHPITPARASLRSRKPAVSISAVAVTAGVAFGQPADRSAPSLGQRLQAVLSDKHDKEIWAVALPALVAMLLEPVMNALNAGERPHAICRGAGGQGF</sequence>
<dbReference type="Proteomes" id="UP000006906">
    <property type="component" value="Chromosome 4"/>
</dbReference>
<organism evidence="1 2">
    <name type="scientific">Chlamydomonas reinhardtii</name>
    <name type="common">Chlamydomonas smithii</name>
    <dbReference type="NCBI Taxonomy" id="3055"/>
    <lineage>
        <taxon>Eukaryota</taxon>
        <taxon>Viridiplantae</taxon>
        <taxon>Chlorophyta</taxon>
        <taxon>core chlorophytes</taxon>
        <taxon>Chlorophyceae</taxon>
        <taxon>CS clade</taxon>
        <taxon>Chlamydomonadales</taxon>
        <taxon>Chlamydomonadaceae</taxon>
        <taxon>Chlamydomonas</taxon>
    </lineage>
</organism>
<dbReference type="RefSeq" id="XP_042925148.1">
    <property type="nucleotide sequence ID" value="XM_043061628.1"/>
</dbReference>
<dbReference type="GeneID" id="66053112"/>